<evidence type="ECO:0000259" key="7">
    <source>
        <dbReference type="PROSITE" id="PS50021"/>
    </source>
</evidence>
<dbReference type="FunFam" id="1.10.418.10:FF:000025">
    <property type="entry name" value="Plastin-3 isoform 1"/>
    <property type="match status" value="1"/>
</dbReference>
<dbReference type="CDD" id="cd21332">
    <property type="entry name" value="CH_PLS1_rpt4"/>
    <property type="match status" value="1"/>
</dbReference>
<dbReference type="EMBL" id="WEZZ01035223">
    <property type="protein sequence ID" value="NXP67687.1"/>
    <property type="molecule type" value="Genomic_DNA"/>
</dbReference>
<dbReference type="GO" id="GO:0032432">
    <property type="term" value="C:actin filament bundle"/>
    <property type="evidence" value="ECO:0007669"/>
    <property type="project" value="TreeGrafter"/>
</dbReference>
<gene>
    <name evidence="9" type="primary">Pls1</name>
    <name evidence="9" type="ORF">CHLCYA_R12611</name>
</gene>
<dbReference type="CDD" id="cd21329">
    <property type="entry name" value="CH_PLS1_rpt3"/>
    <property type="match status" value="1"/>
</dbReference>
<keyword evidence="10" id="KW-1185">Reference proteome</keyword>
<evidence type="ECO:0000313" key="9">
    <source>
        <dbReference type="EMBL" id="NXP67687.1"/>
    </source>
</evidence>
<name>A0A852BHV6_9CORV</name>
<dbReference type="Pfam" id="PF13499">
    <property type="entry name" value="EF-hand_7"/>
    <property type="match status" value="1"/>
</dbReference>
<feature type="domain" description="Calponin-homology (CH)" evidence="7">
    <location>
        <begin position="489"/>
        <end position="598"/>
    </location>
</feature>
<dbReference type="SUPFAM" id="SSF47576">
    <property type="entry name" value="Calponin-homology domain, CH-domain"/>
    <property type="match status" value="1"/>
</dbReference>
<feature type="domain" description="Calponin-homology (CH)" evidence="7">
    <location>
        <begin position="368"/>
        <end position="477"/>
    </location>
</feature>
<feature type="domain" description="EF-hand" evidence="8">
    <location>
        <begin position="1"/>
        <end position="27"/>
    </location>
</feature>
<dbReference type="GO" id="GO:0005884">
    <property type="term" value="C:actin filament"/>
    <property type="evidence" value="ECO:0007669"/>
    <property type="project" value="TreeGrafter"/>
</dbReference>
<comment type="subcellular location">
    <subcellularLocation>
        <location evidence="1">Cytoplasm</location>
    </subcellularLocation>
</comment>
<dbReference type="InterPro" id="IPR039959">
    <property type="entry name" value="Fimbrin/Plastin"/>
</dbReference>
<feature type="domain" description="Calponin-homology (CH)" evidence="7">
    <location>
        <begin position="94"/>
        <end position="210"/>
    </location>
</feature>
<keyword evidence="3" id="KW-0479">Metal-binding</keyword>
<protein>
    <submittedName>
        <fullName evidence="9">PLSI protein</fullName>
    </submittedName>
</protein>
<dbReference type="InterPro" id="IPR036872">
    <property type="entry name" value="CH_dom_sf"/>
</dbReference>
<dbReference type="PROSITE" id="PS50021">
    <property type="entry name" value="CH"/>
    <property type="match status" value="4"/>
</dbReference>
<dbReference type="PROSITE" id="PS00019">
    <property type="entry name" value="ACTININ_1"/>
    <property type="match status" value="1"/>
</dbReference>
<dbReference type="InterPro" id="IPR001589">
    <property type="entry name" value="Actinin_actin-bd_CS"/>
</dbReference>
<dbReference type="FunFam" id="1.10.418.10:FF:000010">
    <property type="entry name" value="Plastin-3 isoform 1"/>
    <property type="match status" value="1"/>
</dbReference>
<dbReference type="Gene3D" id="1.10.418.10">
    <property type="entry name" value="Calponin-like domain"/>
    <property type="match status" value="4"/>
</dbReference>
<dbReference type="Pfam" id="PF00307">
    <property type="entry name" value="CH"/>
    <property type="match status" value="4"/>
</dbReference>
<dbReference type="SMART" id="SM00033">
    <property type="entry name" value="CH"/>
    <property type="match status" value="4"/>
</dbReference>
<evidence type="ECO:0000256" key="5">
    <source>
        <dbReference type="ARBA" id="ARBA00022837"/>
    </source>
</evidence>
<dbReference type="Proteomes" id="UP000614263">
    <property type="component" value="Unassembled WGS sequence"/>
</dbReference>
<evidence type="ECO:0000256" key="2">
    <source>
        <dbReference type="ARBA" id="ARBA00022490"/>
    </source>
</evidence>
<evidence type="ECO:0000313" key="10">
    <source>
        <dbReference type="Proteomes" id="UP000614263"/>
    </source>
</evidence>
<keyword evidence="4" id="KW-0677">Repeat</keyword>
<feature type="non-terminal residue" evidence="9">
    <location>
        <position position="602"/>
    </location>
</feature>
<dbReference type="InterPro" id="IPR002048">
    <property type="entry name" value="EF_hand_dom"/>
</dbReference>
<proteinExistence type="predicted"/>
<dbReference type="InterPro" id="IPR018247">
    <property type="entry name" value="EF_Hand_1_Ca_BS"/>
</dbReference>
<dbReference type="CDD" id="cd00051">
    <property type="entry name" value="EFh"/>
    <property type="match status" value="1"/>
</dbReference>
<dbReference type="GO" id="GO:0051015">
    <property type="term" value="F:actin filament binding"/>
    <property type="evidence" value="ECO:0007669"/>
    <property type="project" value="InterPro"/>
</dbReference>
<dbReference type="CDD" id="cd21326">
    <property type="entry name" value="CH_PLS1_rpt2"/>
    <property type="match status" value="1"/>
</dbReference>
<dbReference type="PANTHER" id="PTHR19961:SF27">
    <property type="entry name" value="PLASTIN-1"/>
    <property type="match status" value="1"/>
</dbReference>
<feature type="domain" description="EF-hand" evidence="8">
    <location>
        <begin position="32"/>
        <end position="67"/>
    </location>
</feature>
<dbReference type="PROSITE" id="PS50222">
    <property type="entry name" value="EF_HAND_2"/>
    <property type="match status" value="2"/>
</dbReference>
<sequence length="602" mass="68230">FHSTDIDNSGYVSDYELQDLFKEASLPLPGYKVREIVEKIILVTDSNKDGKINFEEFVSVRPSLWMFLYCLISIENYVVQLTTIFIYNYYFEFFEEKVAFVNWINKALQDDPDCKHLLPMNPSDASLFKSLADGILLCKMINFSQPDTIDERAINKKKLTPFTISENLNLALNSASAIGCTVVNIGSQDLQEGKPHLVLGLLWQIIKVGLFADIEISRNEALIALLNEGEELDQLMKLSPEDLLLRWVNYHLANAGWQKIGNFSQDIKDSRAYYHLLNQIAPKGDDLEQLPIKIDFMGFHDKNDLRRAEYMLQQADKLGCRQFVTPADVVAGNPKLNLAFVANLFNTYPALHKPDSSSYDLNLLEGESKEERTFRNWMNSLGVSPYVNHLYSDLSDALIIFQLYDMTRVPVDWSHVNKPPYSLLGGNMKKIENCNYAVELGKTKAKFSLVGIAGHDLNEGNPTLTLALVWQLMRRYTLNVLSDLGEGEKVNDEIIIKWVNQTLANASKKTSIISFKDRSISTSLPVLDLIDAIAPKAVRPEMVKREDLSYQDKLNNAKYAISVARKIGARIYALPDDLVEVKPKMVMTVFACLMGRGLNRIK</sequence>
<dbReference type="GO" id="GO:0051017">
    <property type="term" value="P:actin filament bundle assembly"/>
    <property type="evidence" value="ECO:0007669"/>
    <property type="project" value="InterPro"/>
</dbReference>
<dbReference type="SMART" id="SM00054">
    <property type="entry name" value="EFh"/>
    <property type="match status" value="2"/>
</dbReference>
<dbReference type="InterPro" id="IPR011992">
    <property type="entry name" value="EF-hand-dom_pair"/>
</dbReference>
<feature type="non-terminal residue" evidence="9">
    <location>
        <position position="1"/>
    </location>
</feature>
<evidence type="ECO:0000259" key="8">
    <source>
        <dbReference type="PROSITE" id="PS50222"/>
    </source>
</evidence>
<organism evidence="9 10">
    <name type="scientific">Chloropsis cyanopogon</name>
    <dbReference type="NCBI Taxonomy" id="1218682"/>
    <lineage>
        <taxon>Eukaryota</taxon>
        <taxon>Metazoa</taxon>
        <taxon>Chordata</taxon>
        <taxon>Craniata</taxon>
        <taxon>Vertebrata</taxon>
        <taxon>Euteleostomi</taxon>
        <taxon>Archelosauria</taxon>
        <taxon>Archosauria</taxon>
        <taxon>Dinosauria</taxon>
        <taxon>Saurischia</taxon>
        <taxon>Theropoda</taxon>
        <taxon>Coelurosauria</taxon>
        <taxon>Aves</taxon>
        <taxon>Neognathae</taxon>
        <taxon>Neoaves</taxon>
        <taxon>Telluraves</taxon>
        <taxon>Australaves</taxon>
        <taxon>Passeriformes</taxon>
        <taxon>Corvoidea</taxon>
        <taxon>Irenidae</taxon>
        <taxon>Chloropsis</taxon>
    </lineage>
</organism>
<dbReference type="PROSITE" id="PS00018">
    <property type="entry name" value="EF_HAND_1"/>
    <property type="match status" value="2"/>
</dbReference>
<comment type="caution">
    <text evidence="9">The sequence shown here is derived from an EMBL/GenBank/DDBJ whole genome shotgun (WGS) entry which is preliminary data.</text>
</comment>
<dbReference type="InterPro" id="IPR001715">
    <property type="entry name" value="CH_dom"/>
</dbReference>
<dbReference type="SUPFAM" id="SSF47473">
    <property type="entry name" value="EF-hand"/>
    <property type="match status" value="1"/>
</dbReference>
<keyword evidence="5" id="KW-0106">Calcium</keyword>
<dbReference type="FunFam" id="1.10.418.10:FF:000014">
    <property type="entry name" value="Plastin-3 isoform 1"/>
    <property type="match status" value="1"/>
</dbReference>
<dbReference type="GO" id="GO:0005737">
    <property type="term" value="C:cytoplasm"/>
    <property type="evidence" value="ECO:0007669"/>
    <property type="project" value="UniProtKB-SubCell"/>
</dbReference>
<dbReference type="PANTHER" id="PTHR19961">
    <property type="entry name" value="FIMBRIN/PLASTIN"/>
    <property type="match status" value="1"/>
</dbReference>
<keyword evidence="2" id="KW-0963">Cytoplasm</keyword>
<dbReference type="Gene3D" id="1.10.238.10">
    <property type="entry name" value="EF-hand"/>
    <property type="match status" value="1"/>
</dbReference>
<dbReference type="GO" id="GO:0005509">
    <property type="term" value="F:calcium ion binding"/>
    <property type="evidence" value="ECO:0007669"/>
    <property type="project" value="InterPro"/>
</dbReference>
<evidence type="ECO:0000256" key="4">
    <source>
        <dbReference type="ARBA" id="ARBA00022737"/>
    </source>
</evidence>
<feature type="domain" description="Calponin-homology (CH)" evidence="7">
    <location>
        <begin position="238"/>
        <end position="349"/>
    </location>
</feature>
<dbReference type="GO" id="GO:0051639">
    <property type="term" value="P:actin filament network formation"/>
    <property type="evidence" value="ECO:0007669"/>
    <property type="project" value="TreeGrafter"/>
</dbReference>
<evidence type="ECO:0000256" key="6">
    <source>
        <dbReference type="ARBA" id="ARBA00023203"/>
    </source>
</evidence>
<evidence type="ECO:0000256" key="1">
    <source>
        <dbReference type="ARBA" id="ARBA00004496"/>
    </source>
</evidence>
<dbReference type="AlphaFoldDB" id="A0A852BHV6"/>
<accession>A0A852BHV6</accession>
<keyword evidence="6" id="KW-0009">Actin-binding</keyword>
<reference evidence="9" key="1">
    <citation type="submission" date="2019-10" db="EMBL/GenBank/DDBJ databases">
        <title>Bird 10,000 Genomes (B10K) Project - Family phase.</title>
        <authorList>
            <person name="Zhang G."/>
        </authorList>
    </citation>
    <scope>NUCLEOTIDE SEQUENCE</scope>
    <source>
        <strain evidence="9">B10K-DU-002-57</strain>
        <tissue evidence="9">Muscle</tissue>
    </source>
</reference>
<evidence type="ECO:0000256" key="3">
    <source>
        <dbReference type="ARBA" id="ARBA00022723"/>
    </source>
</evidence>
<dbReference type="FunFam" id="1.10.418.10:FF:000012">
    <property type="entry name" value="Plastin-3 isoform 1"/>
    <property type="match status" value="1"/>
</dbReference>
<dbReference type="PROSITE" id="PS00020">
    <property type="entry name" value="ACTININ_2"/>
    <property type="match status" value="2"/>
</dbReference>